<keyword evidence="1" id="KW-0812">Transmembrane</keyword>
<dbReference type="Proteomes" id="UP000287649">
    <property type="component" value="Unassembled WGS sequence"/>
</dbReference>
<dbReference type="InterPro" id="IPR021306">
    <property type="entry name" value="DUF2878"/>
</dbReference>
<sequence>MPLMFKRWLAKDNLRRVAGLLWFDLVWFSTVAGRNDWLWLALPVVAVQIYLSSTRPGFNWLLYAKLLVLGLLLEASVVALGILDFTGGWLPLWLLALWCGFAAMVTTTLDWLAGRYVIAALIGIASGPVTYAVGSRLGAAELLVSEWVMWLAYGVLWGAYMVVFAWLMKSNEVQHAKTAQ</sequence>
<dbReference type="Pfam" id="PF11086">
    <property type="entry name" value="DUF2878"/>
    <property type="match status" value="1"/>
</dbReference>
<feature type="transmembrane region" description="Helical" evidence="1">
    <location>
        <begin position="147"/>
        <end position="167"/>
    </location>
</feature>
<name>A0A432Y3P5_9GAMM</name>
<keyword evidence="3" id="KW-1185">Reference proteome</keyword>
<accession>A0A432Y3P5</accession>
<evidence type="ECO:0000313" key="2">
    <source>
        <dbReference type="EMBL" id="RUO55590.1"/>
    </source>
</evidence>
<feature type="transmembrane region" description="Helical" evidence="1">
    <location>
        <begin position="14"/>
        <end position="31"/>
    </location>
</feature>
<dbReference type="EMBL" id="PIPX01000001">
    <property type="protein sequence ID" value="RUO55590.1"/>
    <property type="molecule type" value="Genomic_DNA"/>
</dbReference>
<proteinExistence type="predicted"/>
<keyword evidence="1" id="KW-1133">Transmembrane helix</keyword>
<dbReference type="OrthoDB" id="6522758at2"/>
<gene>
    <name evidence="2" type="ORF">CWI70_02040</name>
</gene>
<evidence type="ECO:0000256" key="1">
    <source>
        <dbReference type="SAM" id="Phobius"/>
    </source>
</evidence>
<feature type="transmembrane region" description="Helical" evidence="1">
    <location>
        <begin position="89"/>
        <end position="109"/>
    </location>
</feature>
<comment type="caution">
    <text evidence="2">The sequence shown here is derived from an EMBL/GenBank/DDBJ whole genome shotgun (WGS) entry which is preliminary data.</text>
</comment>
<dbReference type="RefSeq" id="WP_126770104.1">
    <property type="nucleotide sequence ID" value="NZ_JANQBU010000001.1"/>
</dbReference>
<protein>
    <submittedName>
        <fullName evidence="2">DUF2878 domain-containing protein</fullName>
    </submittedName>
</protein>
<dbReference type="AlphaFoldDB" id="A0A432Y3P5"/>
<feature type="transmembrane region" description="Helical" evidence="1">
    <location>
        <begin position="37"/>
        <end position="53"/>
    </location>
</feature>
<evidence type="ECO:0000313" key="3">
    <source>
        <dbReference type="Proteomes" id="UP000287649"/>
    </source>
</evidence>
<reference evidence="3" key="1">
    <citation type="journal article" date="2018" name="Front. Microbiol.">
        <title>Genome-Based Analysis Reveals the Taxonomy and Diversity of the Family Idiomarinaceae.</title>
        <authorList>
            <person name="Liu Y."/>
            <person name="Lai Q."/>
            <person name="Shao Z."/>
        </authorList>
    </citation>
    <scope>NUCLEOTIDE SEQUENCE [LARGE SCALE GENOMIC DNA]</scope>
    <source>
        <strain evidence="3">PO-M2</strain>
    </source>
</reference>
<keyword evidence="1" id="KW-0472">Membrane</keyword>
<organism evidence="2 3">
    <name type="scientific">Pseudidiomarina homiensis</name>
    <dbReference type="NCBI Taxonomy" id="364198"/>
    <lineage>
        <taxon>Bacteria</taxon>
        <taxon>Pseudomonadati</taxon>
        <taxon>Pseudomonadota</taxon>
        <taxon>Gammaproteobacteria</taxon>
        <taxon>Alteromonadales</taxon>
        <taxon>Idiomarinaceae</taxon>
        <taxon>Pseudidiomarina</taxon>
    </lineage>
</organism>
<feature type="transmembrane region" description="Helical" evidence="1">
    <location>
        <begin position="116"/>
        <end position="135"/>
    </location>
</feature>
<feature type="transmembrane region" description="Helical" evidence="1">
    <location>
        <begin position="60"/>
        <end position="83"/>
    </location>
</feature>